<dbReference type="InterPro" id="IPR023936">
    <property type="entry name" value="RutE-like"/>
</dbReference>
<organism evidence="6">
    <name type="scientific">mine drainage metagenome</name>
    <dbReference type="NCBI Taxonomy" id="410659"/>
    <lineage>
        <taxon>unclassified sequences</taxon>
        <taxon>metagenomes</taxon>
        <taxon>ecological metagenomes</taxon>
    </lineage>
</organism>
<evidence type="ECO:0000256" key="2">
    <source>
        <dbReference type="ARBA" id="ARBA00022643"/>
    </source>
</evidence>
<protein>
    <submittedName>
        <fullName evidence="6">Putative malonic semialdehyde reductase RutE</fullName>
        <ecNumber evidence="6">1.1.1.298</ecNumber>
    </submittedName>
</protein>
<dbReference type="InterPro" id="IPR050461">
    <property type="entry name" value="Nitroreductase_HadB/RutE"/>
</dbReference>
<keyword evidence="3" id="KW-0521">NADP</keyword>
<dbReference type="GO" id="GO:0035527">
    <property type="term" value="F:3-hydroxypropionate dehydrogenase (NADP+) activity"/>
    <property type="evidence" value="ECO:0007669"/>
    <property type="project" value="UniProtKB-EC"/>
</dbReference>
<dbReference type="Gene3D" id="3.40.109.10">
    <property type="entry name" value="NADH Oxidase"/>
    <property type="match status" value="1"/>
</dbReference>
<dbReference type="Pfam" id="PF00881">
    <property type="entry name" value="Nitroreductase"/>
    <property type="match status" value="1"/>
</dbReference>
<dbReference type="InterPro" id="IPR029479">
    <property type="entry name" value="Nitroreductase"/>
</dbReference>
<dbReference type="PANTHER" id="PTHR43543">
    <property type="entry name" value="MALONIC SEMIALDEHYDE REDUCTASE RUTE-RELATED"/>
    <property type="match status" value="1"/>
</dbReference>
<dbReference type="NCBIfam" id="NF003768">
    <property type="entry name" value="PRK05365.1"/>
    <property type="match status" value="1"/>
</dbReference>
<dbReference type="SUPFAM" id="SSF55469">
    <property type="entry name" value="FMN-dependent nitroreductase-like"/>
    <property type="match status" value="1"/>
</dbReference>
<evidence type="ECO:0000256" key="1">
    <source>
        <dbReference type="ARBA" id="ARBA00022630"/>
    </source>
</evidence>
<comment type="caution">
    <text evidence="6">The sequence shown here is derived from an EMBL/GenBank/DDBJ whole genome shotgun (WGS) entry which is preliminary data.</text>
</comment>
<dbReference type="EC" id="1.1.1.298" evidence="6"/>
<gene>
    <name evidence="6" type="primary">rutE_2</name>
    <name evidence="6" type="ORF">GALL_28800</name>
</gene>
<evidence type="ECO:0000259" key="5">
    <source>
        <dbReference type="Pfam" id="PF00881"/>
    </source>
</evidence>
<dbReference type="AlphaFoldDB" id="A0A1J5TJ12"/>
<dbReference type="CDD" id="cd02148">
    <property type="entry name" value="RutE-like"/>
    <property type="match status" value="1"/>
</dbReference>
<name>A0A1J5TJ12_9ZZZZ</name>
<feature type="domain" description="Nitroreductase" evidence="5">
    <location>
        <begin position="24"/>
        <end position="160"/>
    </location>
</feature>
<dbReference type="PANTHER" id="PTHR43543:SF1">
    <property type="entry name" value="MALONIC SEMIALDEHYDE REDUCTASE RUTE-RELATED"/>
    <property type="match status" value="1"/>
</dbReference>
<evidence type="ECO:0000256" key="3">
    <source>
        <dbReference type="ARBA" id="ARBA00022857"/>
    </source>
</evidence>
<sequence>MSGTPLTPAAFDQLFLEAHTHNAWQDKPVSDELLHSLYETLRMAPTSMNCSPARIVFVKSKAAKEKLNPALMEGNRAKTMAAPVTAIIGYDTRFYEQLPKLFPPIPTARGMFESNAALSDITAFRNGTLQGAYLILAARALGLDCGPMSGFDNAAVDQLFFAGTNVKSNFLCNLGYGDAKGVYPRSPRFEFAEACSIA</sequence>
<dbReference type="InterPro" id="IPR000415">
    <property type="entry name" value="Nitroreductase-like"/>
</dbReference>
<keyword evidence="4 6" id="KW-0560">Oxidoreductase</keyword>
<reference evidence="6" key="1">
    <citation type="submission" date="2016-10" db="EMBL/GenBank/DDBJ databases">
        <title>Sequence of Gallionella enrichment culture.</title>
        <authorList>
            <person name="Poehlein A."/>
            <person name="Muehling M."/>
            <person name="Daniel R."/>
        </authorList>
    </citation>
    <scope>NUCLEOTIDE SEQUENCE</scope>
</reference>
<accession>A0A1J5TJ12</accession>
<keyword evidence="2" id="KW-0288">FMN</keyword>
<evidence type="ECO:0000313" key="6">
    <source>
        <dbReference type="EMBL" id="OIR16160.1"/>
    </source>
</evidence>
<dbReference type="HAMAP" id="MF_01204">
    <property type="entry name" value="Oxidoreductase_RutE_HadB"/>
    <property type="match status" value="1"/>
</dbReference>
<proteinExistence type="inferred from homology"/>
<dbReference type="EMBL" id="MLJW01000007">
    <property type="protein sequence ID" value="OIR16160.1"/>
    <property type="molecule type" value="Genomic_DNA"/>
</dbReference>
<keyword evidence="1" id="KW-0285">Flavoprotein</keyword>
<evidence type="ECO:0000256" key="4">
    <source>
        <dbReference type="ARBA" id="ARBA00023002"/>
    </source>
</evidence>